<feature type="compositionally biased region" description="Polar residues" evidence="9">
    <location>
        <begin position="728"/>
        <end position="748"/>
    </location>
</feature>
<feature type="region of interest" description="Disordered" evidence="9">
    <location>
        <begin position="318"/>
        <end position="370"/>
    </location>
</feature>
<evidence type="ECO:0000259" key="10">
    <source>
        <dbReference type="PROSITE" id="PS50011"/>
    </source>
</evidence>
<organism evidence="11 12">
    <name type="scientific">Heliocybe sulcata</name>
    <dbReference type="NCBI Taxonomy" id="5364"/>
    <lineage>
        <taxon>Eukaryota</taxon>
        <taxon>Fungi</taxon>
        <taxon>Dikarya</taxon>
        <taxon>Basidiomycota</taxon>
        <taxon>Agaricomycotina</taxon>
        <taxon>Agaricomycetes</taxon>
        <taxon>Gloeophyllales</taxon>
        <taxon>Gloeophyllaceae</taxon>
        <taxon>Heliocybe</taxon>
    </lineage>
</organism>
<feature type="compositionally biased region" description="Polar residues" evidence="9">
    <location>
        <begin position="1161"/>
        <end position="1179"/>
    </location>
</feature>
<keyword evidence="5" id="KW-0418">Kinase</keyword>
<comment type="catalytic activity">
    <reaction evidence="7">
        <text>L-threonyl-[protein] + ATP = O-phospho-L-threonyl-[protein] + ADP + H(+)</text>
        <dbReference type="Rhea" id="RHEA:46608"/>
        <dbReference type="Rhea" id="RHEA-COMP:11060"/>
        <dbReference type="Rhea" id="RHEA-COMP:11605"/>
        <dbReference type="ChEBI" id="CHEBI:15378"/>
        <dbReference type="ChEBI" id="CHEBI:30013"/>
        <dbReference type="ChEBI" id="CHEBI:30616"/>
        <dbReference type="ChEBI" id="CHEBI:61977"/>
        <dbReference type="ChEBI" id="CHEBI:456216"/>
        <dbReference type="EC" id="2.7.11.1"/>
    </reaction>
</comment>
<feature type="compositionally biased region" description="Low complexity" evidence="9">
    <location>
        <begin position="584"/>
        <end position="597"/>
    </location>
</feature>
<evidence type="ECO:0000256" key="8">
    <source>
        <dbReference type="ARBA" id="ARBA00048679"/>
    </source>
</evidence>
<keyword evidence="4" id="KW-0547">Nucleotide-binding</keyword>
<name>A0A5C3NHK4_9AGAM</name>
<dbReference type="GO" id="GO:0004674">
    <property type="term" value="F:protein serine/threonine kinase activity"/>
    <property type="evidence" value="ECO:0007669"/>
    <property type="project" value="UniProtKB-KW"/>
</dbReference>
<dbReference type="Pfam" id="PF00069">
    <property type="entry name" value="Pkinase"/>
    <property type="match status" value="1"/>
</dbReference>
<feature type="compositionally biased region" description="Low complexity" evidence="9">
    <location>
        <begin position="487"/>
        <end position="526"/>
    </location>
</feature>
<proteinExistence type="predicted"/>
<feature type="compositionally biased region" description="Low complexity" evidence="9">
    <location>
        <begin position="854"/>
        <end position="882"/>
    </location>
</feature>
<gene>
    <name evidence="11" type="ORF">OE88DRAFT_1650364</name>
</gene>
<dbReference type="Proteomes" id="UP000305948">
    <property type="component" value="Unassembled WGS sequence"/>
</dbReference>
<reference evidence="11 12" key="1">
    <citation type="journal article" date="2019" name="Nat. Ecol. Evol.">
        <title>Megaphylogeny resolves global patterns of mushroom evolution.</title>
        <authorList>
            <person name="Varga T."/>
            <person name="Krizsan K."/>
            <person name="Foldi C."/>
            <person name="Dima B."/>
            <person name="Sanchez-Garcia M."/>
            <person name="Sanchez-Ramirez S."/>
            <person name="Szollosi G.J."/>
            <person name="Szarkandi J.G."/>
            <person name="Papp V."/>
            <person name="Albert L."/>
            <person name="Andreopoulos W."/>
            <person name="Angelini C."/>
            <person name="Antonin V."/>
            <person name="Barry K.W."/>
            <person name="Bougher N.L."/>
            <person name="Buchanan P."/>
            <person name="Buyck B."/>
            <person name="Bense V."/>
            <person name="Catcheside P."/>
            <person name="Chovatia M."/>
            <person name="Cooper J."/>
            <person name="Damon W."/>
            <person name="Desjardin D."/>
            <person name="Finy P."/>
            <person name="Geml J."/>
            <person name="Haridas S."/>
            <person name="Hughes K."/>
            <person name="Justo A."/>
            <person name="Karasinski D."/>
            <person name="Kautmanova I."/>
            <person name="Kiss B."/>
            <person name="Kocsube S."/>
            <person name="Kotiranta H."/>
            <person name="LaButti K.M."/>
            <person name="Lechner B.E."/>
            <person name="Liimatainen K."/>
            <person name="Lipzen A."/>
            <person name="Lukacs Z."/>
            <person name="Mihaltcheva S."/>
            <person name="Morgado L.N."/>
            <person name="Niskanen T."/>
            <person name="Noordeloos M.E."/>
            <person name="Ohm R.A."/>
            <person name="Ortiz-Santana B."/>
            <person name="Ovrebo C."/>
            <person name="Racz N."/>
            <person name="Riley R."/>
            <person name="Savchenko A."/>
            <person name="Shiryaev A."/>
            <person name="Soop K."/>
            <person name="Spirin V."/>
            <person name="Szebenyi C."/>
            <person name="Tomsovsky M."/>
            <person name="Tulloss R.E."/>
            <person name="Uehling J."/>
            <person name="Grigoriev I.V."/>
            <person name="Vagvolgyi C."/>
            <person name="Papp T."/>
            <person name="Martin F.M."/>
            <person name="Miettinen O."/>
            <person name="Hibbett D.S."/>
            <person name="Nagy L.G."/>
        </authorList>
    </citation>
    <scope>NUCLEOTIDE SEQUENCE [LARGE SCALE GENOMIC DNA]</scope>
    <source>
        <strain evidence="11 12">OMC1185</strain>
    </source>
</reference>
<dbReference type="EMBL" id="ML213503">
    <property type="protein sequence ID" value="TFK56872.1"/>
    <property type="molecule type" value="Genomic_DNA"/>
</dbReference>
<dbReference type="EC" id="2.7.11.1" evidence="1"/>
<dbReference type="InterPro" id="IPR000719">
    <property type="entry name" value="Prot_kinase_dom"/>
</dbReference>
<dbReference type="STRING" id="5364.A0A5C3NHK4"/>
<evidence type="ECO:0000256" key="2">
    <source>
        <dbReference type="ARBA" id="ARBA00022527"/>
    </source>
</evidence>
<feature type="compositionally biased region" description="Polar residues" evidence="9">
    <location>
        <begin position="883"/>
        <end position="910"/>
    </location>
</feature>
<feature type="compositionally biased region" description="Polar residues" evidence="9">
    <location>
        <begin position="826"/>
        <end position="843"/>
    </location>
</feature>
<feature type="compositionally biased region" description="Low complexity" evidence="9">
    <location>
        <begin position="1039"/>
        <end position="1055"/>
    </location>
</feature>
<feature type="domain" description="Protein kinase" evidence="10">
    <location>
        <begin position="33"/>
        <end position="308"/>
    </location>
</feature>
<dbReference type="PROSITE" id="PS50011">
    <property type="entry name" value="PROTEIN_KINASE_DOM"/>
    <property type="match status" value="1"/>
</dbReference>
<dbReference type="SUPFAM" id="SSF56112">
    <property type="entry name" value="Protein kinase-like (PK-like)"/>
    <property type="match status" value="1"/>
</dbReference>
<dbReference type="OrthoDB" id="2018507at2759"/>
<keyword evidence="2" id="KW-0723">Serine/threonine-protein kinase</keyword>
<dbReference type="GO" id="GO:0005737">
    <property type="term" value="C:cytoplasm"/>
    <property type="evidence" value="ECO:0007669"/>
    <property type="project" value="TreeGrafter"/>
</dbReference>
<evidence type="ECO:0000256" key="9">
    <source>
        <dbReference type="SAM" id="MobiDB-lite"/>
    </source>
</evidence>
<keyword evidence="6" id="KW-0067">ATP-binding</keyword>
<dbReference type="SMART" id="SM00220">
    <property type="entry name" value="S_TKc"/>
    <property type="match status" value="1"/>
</dbReference>
<feature type="compositionally biased region" description="Polar residues" evidence="9">
    <location>
        <begin position="1068"/>
        <end position="1085"/>
    </location>
</feature>
<comment type="catalytic activity">
    <reaction evidence="8">
        <text>L-seryl-[protein] + ATP = O-phospho-L-seryl-[protein] + ADP + H(+)</text>
        <dbReference type="Rhea" id="RHEA:17989"/>
        <dbReference type="Rhea" id="RHEA-COMP:9863"/>
        <dbReference type="Rhea" id="RHEA-COMP:11604"/>
        <dbReference type="ChEBI" id="CHEBI:15378"/>
        <dbReference type="ChEBI" id="CHEBI:29999"/>
        <dbReference type="ChEBI" id="CHEBI:30616"/>
        <dbReference type="ChEBI" id="CHEBI:83421"/>
        <dbReference type="ChEBI" id="CHEBI:456216"/>
        <dbReference type="EC" id="2.7.11.1"/>
    </reaction>
</comment>
<evidence type="ECO:0000256" key="6">
    <source>
        <dbReference type="ARBA" id="ARBA00022840"/>
    </source>
</evidence>
<feature type="region of interest" description="Disordered" evidence="9">
    <location>
        <begin position="383"/>
        <end position="1308"/>
    </location>
</feature>
<evidence type="ECO:0000256" key="5">
    <source>
        <dbReference type="ARBA" id="ARBA00022777"/>
    </source>
</evidence>
<dbReference type="Gene3D" id="1.10.510.10">
    <property type="entry name" value="Transferase(Phosphotransferase) domain 1"/>
    <property type="match status" value="1"/>
</dbReference>
<dbReference type="GO" id="GO:0007015">
    <property type="term" value="P:actin filament organization"/>
    <property type="evidence" value="ECO:0007669"/>
    <property type="project" value="TreeGrafter"/>
</dbReference>
<evidence type="ECO:0000256" key="7">
    <source>
        <dbReference type="ARBA" id="ARBA00047899"/>
    </source>
</evidence>
<feature type="compositionally biased region" description="Basic and acidic residues" evidence="9">
    <location>
        <begin position="1271"/>
        <end position="1280"/>
    </location>
</feature>
<dbReference type="PANTHER" id="PTHR22967">
    <property type="entry name" value="SERINE/THREONINE PROTEIN KINASE"/>
    <property type="match status" value="1"/>
</dbReference>
<feature type="compositionally biased region" description="Basic residues" evidence="9">
    <location>
        <begin position="956"/>
        <end position="965"/>
    </location>
</feature>
<keyword evidence="12" id="KW-1185">Reference proteome</keyword>
<evidence type="ECO:0000256" key="1">
    <source>
        <dbReference type="ARBA" id="ARBA00012513"/>
    </source>
</evidence>
<feature type="compositionally biased region" description="Basic residues" evidence="9">
    <location>
        <begin position="1025"/>
        <end position="1038"/>
    </location>
</feature>
<dbReference type="InterPro" id="IPR011009">
    <property type="entry name" value="Kinase-like_dom_sf"/>
</dbReference>
<evidence type="ECO:0000256" key="3">
    <source>
        <dbReference type="ARBA" id="ARBA00022679"/>
    </source>
</evidence>
<feature type="compositionally biased region" description="Basic and acidic residues" evidence="9">
    <location>
        <begin position="468"/>
        <end position="486"/>
    </location>
</feature>
<dbReference type="GO" id="GO:0000147">
    <property type="term" value="P:actin cortical patch assembly"/>
    <property type="evidence" value="ECO:0007669"/>
    <property type="project" value="TreeGrafter"/>
</dbReference>
<dbReference type="PANTHER" id="PTHR22967:SF57">
    <property type="entry name" value="AUXILIN, ISOFORM A-RELATED"/>
    <property type="match status" value="1"/>
</dbReference>
<protein>
    <recommendedName>
        <fullName evidence="1">non-specific serine/threonine protein kinase</fullName>
        <ecNumber evidence="1">2.7.11.1</ecNumber>
    </recommendedName>
</protein>
<evidence type="ECO:0000313" key="12">
    <source>
        <dbReference type="Proteomes" id="UP000305948"/>
    </source>
</evidence>
<evidence type="ECO:0000256" key="4">
    <source>
        <dbReference type="ARBA" id="ARBA00022741"/>
    </source>
</evidence>
<dbReference type="GO" id="GO:0005524">
    <property type="term" value="F:ATP binding"/>
    <property type="evidence" value="ECO:0007669"/>
    <property type="project" value="UniProtKB-KW"/>
</dbReference>
<sequence length="1308" mass="140405">MAMAMVQQAQAYQMTSRGTLVPGQTISVNKYTVQVERYLSQGGFAHVYLCRTAQPVYNTHHHVLKRIAVQSEAMLSEVKKEVDIMRILRGHPNIVYLIDAAWHRMPNGMYEVFILMEFCQGGGIIDMMNRRLRERLTEAEILQIFVDVCEGVAAMHNLRPPLLHRDLKVENILQASSASYKLCDFGSAAPVAPRVPATTAEIRALEADLNRHTTLQYRAPEMVDPYLRRPVDEKSDVWALGVLLYKLCYYTTPFEEHGPLAILNVQYKTPPYPVYSANMNNLIASMLREHGTQRPSVFELLTQVHRLRGTKSRFTYSVPARQPLSPRSVQSSAGAPANPLDDLISYRSPPTEPALPALSPPVMGAPGSGVQARDKVLEAIAPMRRGRPTDHTSRPGSPDKPPVAREEQAKQAPAGKGFDVQFGAEDDQAWNALRGDGTGGVRGHKSGLASVEGWKVKSSVIDLTDSDPWSRRKADHGRKPTTDKASDGFGDSFSASLGLSSSSEAAAAAAAASSTKTGSSSSRAIIPPRPPSATPRLTGEPIRSNRVSLAPRRDTKDAFEGLGISPSEKPAIRTLGEASRSRTELTLPEGTGTGFLPSRPSSSNAAATRPTPSPKPPQASYFSNASAAPRSPKPAWGHTTSLPPEELSPEQRFPSLEELDRTFGSPSPGVAGGRPRKPTNEFRQNSGAPALPPRGPANQGMEPGQPQPARGDAGIRSQQVTGIAMREAQSSSQRRFGEPLSTNQSASNDMEARKSRPPRPSLSRKHRSSVSIKHTAAPNNNDLIDMSVPSPNAPSDKPSESPSSLLDVKSEPRDWLTGTDDEAAPSSRNTTTGTPVLRNSPSKRASVIQGSGGAIPAARAAVTAAYHTESSPSSSLKAPSLPTGNATRRPSPIRTETVSSHISTQLTDNWSPVVERPPPQPQRKNTSSSSSSEGGPEDANGYAARAASRTTDHKEPRRRKTRSKSRQGSVHDLVDLWGGSRPPTATSIEQDNKRVTPAPASPSRHRSNSPEPLIPGLESEAPRGHSPKRRFSVGHRKQPSVAKAAAPSPMPSEASGRSRPQSMFVFPTSKNTTGVSTPAQEQSPPLTGLKAPENYRRSSSRRTSISDMVQMYESRAKSQTPVSPPPAPAKPANLKLPSQATSPVPASRFTRPSPTRPAHNWGSNTTGQGQGLQAPSKGSDSTKDRTSPTGLPRESTGASLGSGLPDSSAGTGSPYRSVPLKQSFTADPSSPERPRMQALPIRKPTVSAEEPTTPQSPDKPYQGVGRLIDQWQRKTAEADKTGPSQMPRRGGFNPRRGAVASTVPGGAR</sequence>
<keyword evidence="3" id="KW-0808">Transferase</keyword>
<accession>A0A5C3NHK4</accession>
<evidence type="ECO:0000313" key="11">
    <source>
        <dbReference type="EMBL" id="TFK56872.1"/>
    </source>
</evidence>